<organism evidence="1 2">
    <name type="scientific">Romanomermis culicivorax</name>
    <name type="common">Nematode worm</name>
    <dbReference type="NCBI Taxonomy" id="13658"/>
    <lineage>
        <taxon>Eukaryota</taxon>
        <taxon>Metazoa</taxon>
        <taxon>Ecdysozoa</taxon>
        <taxon>Nematoda</taxon>
        <taxon>Enoplea</taxon>
        <taxon>Dorylaimia</taxon>
        <taxon>Mermithida</taxon>
        <taxon>Mermithoidea</taxon>
        <taxon>Mermithidae</taxon>
        <taxon>Romanomermis</taxon>
    </lineage>
</organism>
<evidence type="ECO:0000313" key="2">
    <source>
        <dbReference type="WBParaSite" id="nRc.2.0.1.t34430-RA"/>
    </source>
</evidence>
<proteinExistence type="predicted"/>
<accession>A0A915K6U4</accession>
<dbReference type="Proteomes" id="UP000887565">
    <property type="component" value="Unplaced"/>
</dbReference>
<reference evidence="2" key="1">
    <citation type="submission" date="2022-11" db="UniProtKB">
        <authorList>
            <consortium name="WormBaseParasite"/>
        </authorList>
    </citation>
    <scope>IDENTIFICATION</scope>
</reference>
<sequence length="153" mass="16289">MIAVWYDQRRTECEKSPILLIVPQLGARFTVAPVSLWRRSHFGARLTLTPRLTFTPKPCLTLAPVSLWRPSYFGALPIFEQLFQGTAGTVRNNSNSKLLSGDAVSGSPAMALTASVTVLTGDKDDKAMDAACRETSVTAPPLATGGGDGGCCC</sequence>
<keyword evidence="1" id="KW-1185">Reference proteome</keyword>
<dbReference type="WBParaSite" id="nRc.2.0.1.t34430-RA">
    <property type="protein sequence ID" value="nRc.2.0.1.t34430-RA"/>
    <property type="gene ID" value="nRc.2.0.1.g34430"/>
</dbReference>
<evidence type="ECO:0000313" key="1">
    <source>
        <dbReference type="Proteomes" id="UP000887565"/>
    </source>
</evidence>
<dbReference type="AlphaFoldDB" id="A0A915K6U4"/>
<protein>
    <submittedName>
        <fullName evidence="2">Uncharacterized protein</fullName>
    </submittedName>
</protein>
<name>A0A915K6U4_ROMCU</name>